<evidence type="ECO:0000259" key="2">
    <source>
        <dbReference type="Pfam" id="PF22980"/>
    </source>
</evidence>
<proteinExistence type="predicted"/>
<feature type="compositionally biased region" description="Basic and acidic residues" evidence="1">
    <location>
        <begin position="73"/>
        <end position="110"/>
    </location>
</feature>
<accession>A0A9P7YBH8</accession>
<feature type="compositionally biased region" description="Basic and acidic residues" evidence="1">
    <location>
        <begin position="234"/>
        <end position="244"/>
    </location>
</feature>
<evidence type="ECO:0000313" key="4">
    <source>
        <dbReference type="Proteomes" id="UP000824998"/>
    </source>
</evidence>
<dbReference type="OrthoDB" id="3944408at2759"/>
<feature type="compositionally biased region" description="Polar residues" evidence="1">
    <location>
        <begin position="142"/>
        <end position="151"/>
    </location>
</feature>
<dbReference type="Proteomes" id="UP000824998">
    <property type="component" value="Unassembled WGS sequence"/>
</dbReference>
<feature type="region of interest" description="Disordered" evidence="1">
    <location>
        <begin position="211"/>
        <end position="244"/>
    </location>
</feature>
<dbReference type="AlphaFoldDB" id="A0A9P7YBH8"/>
<dbReference type="InterPro" id="IPR054505">
    <property type="entry name" value="Myb_DNA-bind_8"/>
</dbReference>
<evidence type="ECO:0000313" key="3">
    <source>
        <dbReference type="EMBL" id="KAG9230601.1"/>
    </source>
</evidence>
<feature type="compositionally biased region" description="Basic and acidic residues" evidence="1">
    <location>
        <begin position="211"/>
        <end position="225"/>
    </location>
</feature>
<feature type="compositionally biased region" description="Basic and acidic residues" evidence="1">
    <location>
        <begin position="118"/>
        <end position="133"/>
    </location>
</feature>
<gene>
    <name evidence="3" type="ORF">BJ875DRAFT_150092</name>
</gene>
<evidence type="ECO:0000256" key="1">
    <source>
        <dbReference type="SAM" id="MobiDB-lite"/>
    </source>
</evidence>
<feature type="region of interest" description="Disordered" evidence="1">
    <location>
        <begin position="60"/>
        <end position="161"/>
    </location>
</feature>
<dbReference type="EMBL" id="MU251658">
    <property type="protein sequence ID" value="KAG9230601.1"/>
    <property type="molecule type" value="Genomic_DNA"/>
</dbReference>
<sequence length="244" mass="27502">MPTDTAINRLLYAILSQKCLKDIDWNKVANNPILNGEITNGHAARMRYSRFKRQMDTAIGIAKKPRTNTPRKNKIDKSKPPVKKENDRLVHSKEDEEGGDAKRVKLERADTSSVLGEGRGRVKMEPRDRDRDAGYIPGMPFTPQSQNSTPSPGMGHHHDYPLGEMDDMATSFGFPGEELYGPMMAHEYGNGMGMGMPMAIPDSFEHVWHDQETRSVGGRGERHLISDNGGLVKNEPRWAEDYRR</sequence>
<protein>
    <recommendedName>
        <fullName evidence="2">Myb-like DNA-binding domain-containing protein</fullName>
    </recommendedName>
</protein>
<reference evidence="3" key="1">
    <citation type="journal article" date="2021" name="IMA Fungus">
        <title>Genomic characterization of three marine fungi, including Emericellopsis atlantica sp. nov. with signatures of a generalist lifestyle and marine biomass degradation.</title>
        <authorList>
            <person name="Hagestad O.C."/>
            <person name="Hou L."/>
            <person name="Andersen J.H."/>
            <person name="Hansen E.H."/>
            <person name="Altermark B."/>
            <person name="Li C."/>
            <person name="Kuhnert E."/>
            <person name="Cox R.J."/>
            <person name="Crous P.W."/>
            <person name="Spatafora J.W."/>
            <person name="Lail K."/>
            <person name="Amirebrahimi M."/>
            <person name="Lipzen A."/>
            <person name="Pangilinan J."/>
            <person name="Andreopoulos W."/>
            <person name="Hayes R.D."/>
            <person name="Ng V."/>
            <person name="Grigoriev I.V."/>
            <person name="Jackson S.A."/>
            <person name="Sutton T.D.S."/>
            <person name="Dobson A.D.W."/>
            <person name="Rama T."/>
        </authorList>
    </citation>
    <scope>NUCLEOTIDE SEQUENCE</scope>
    <source>
        <strain evidence="3">TRa018bII</strain>
    </source>
</reference>
<feature type="compositionally biased region" description="Basic residues" evidence="1">
    <location>
        <begin position="63"/>
        <end position="72"/>
    </location>
</feature>
<keyword evidence="4" id="KW-1185">Reference proteome</keyword>
<dbReference type="Pfam" id="PF22980">
    <property type="entry name" value="Myb_DNA-bind_8"/>
    <property type="match status" value="1"/>
</dbReference>
<organism evidence="3 4">
    <name type="scientific">Amylocarpus encephaloides</name>
    <dbReference type="NCBI Taxonomy" id="45428"/>
    <lineage>
        <taxon>Eukaryota</taxon>
        <taxon>Fungi</taxon>
        <taxon>Dikarya</taxon>
        <taxon>Ascomycota</taxon>
        <taxon>Pezizomycotina</taxon>
        <taxon>Leotiomycetes</taxon>
        <taxon>Helotiales</taxon>
        <taxon>Helotiales incertae sedis</taxon>
        <taxon>Amylocarpus</taxon>
    </lineage>
</organism>
<name>A0A9P7YBH8_9HELO</name>
<comment type="caution">
    <text evidence="3">The sequence shown here is derived from an EMBL/GenBank/DDBJ whole genome shotgun (WGS) entry which is preliminary data.</text>
</comment>
<feature type="domain" description="Myb-like DNA-binding" evidence="2">
    <location>
        <begin position="9"/>
        <end position="56"/>
    </location>
</feature>